<evidence type="ECO:0000313" key="1">
    <source>
        <dbReference type="EMBL" id="SFF52893.1"/>
    </source>
</evidence>
<sequence>MKPIVRTALTMDADGRVVEVPNDVMPTTEELVIEVKALIADLRQRLTPRPATDNEPKLLLFDTREGGFRPLD</sequence>
<dbReference type="RefSeq" id="WP_092201863.1">
    <property type="nucleotide sequence ID" value="NZ_FOND01000016.1"/>
</dbReference>
<proteinExistence type="predicted"/>
<dbReference type="EMBL" id="FOND01000016">
    <property type="protein sequence ID" value="SFF52893.1"/>
    <property type="molecule type" value="Genomic_DNA"/>
</dbReference>
<protein>
    <submittedName>
        <fullName evidence="1">Uncharacterized protein</fullName>
    </submittedName>
</protein>
<name>A0A1I2JGA8_9ACTN</name>
<organism evidence="1 2">
    <name type="scientific">Blastococcus tunisiensis</name>
    <dbReference type="NCBI Taxonomy" id="1798228"/>
    <lineage>
        <taxon>Bacteria</taxon>
        <taxon>Bacillati</taxon>
        <taxon>Actinomycetota</taxon>
        <taxon>Actinomycetes</taxon>
        <taxon>Geodermatophilales</taxon>
        <taxon>Geodermatophilaceae</taxon>
        <taxon>Blastococcus</taxon>
    </lineage>
</organism>
<reference evidence="2" key="1">
    <citation type="submission" date="2016-10" db="EMBL/GenBank/DDBJ databases">
        <authorList>
            <person name="Varghese N."/>
            <person name="Submissions S."/>
        </authorList>
    </citation>
    <scope>NUCLEOTIDE SEQUENCE [LARGE SCALE GENOMIC DNA]</scope>
    <source>
        <strain evidence="2">DSM 46838</strain>
    </source>
</reference>
<keyword evidence="2" id="KW-1185">Reference proteome</keyword>
<dbReference type="AlphaFoldDB" id="A0A1I2JGA8"/>
<accession>A0A1I2JGA8</accession>
<dbReference type="STRING" id="1798228.SAMN05216574_1163"/>
<evidence type="ECO:0000313" key="2">
    <source>
        <dbReference type="Proteomes" id="UP000198589"/>
    </source>
</evidence>
<dbReference type="Proteomes" id="UP000198589">
    <property type="component" value="Unassembled WGS sequence"/>
</dbReference>
<gene>
    <name evidence="1" type="ORF">SAMN05216574_1163</name>
</gene>